<proteinExistence type="predicted"/>
<feature type="non-terminal residue" evidence="1">
    <location>
        <position position="35"/>
    </location>
</feature>
<sequence length="35" mass="3980">ARACGPIARRRRSAASARAYSRWIRECMTTPVGWD</sequence>
<gene>
    <name evidence="1" type="ORF">AVDCRST_MAG30-677</name>
</gene>
<feature type="non-terminal residue" evidence="1">
    <location>
        <position position="1"/>
    </location>
</feature>
<name>A0A6J4RPQ9_9ACTN</name>
<evidence type="ECO:0000313" key="1">
    <source>
        <dbReference type="EMBL" id="CAA9479089.1"/>
    </source>
</evidence>
<organism evidence="1">
    <name type="scientific">uncultured Solirubrobacteraceae bacterium</name>
    <dbReference type="NCBI Taxonomy" id="1162706"/>
    <lineage>
        <taxon>Bacteria</taxon>
        <taxon>Bacillati</taxon>
        <taxon>Actinomycetota</taxon>
        <taxon>Thermoleophilia</taxon>
        <taxon>Solirubrobacterales</taxon>
        <taxon>Solirubrobacteraceae</taxon>
        <taxon>environmental samples</taxon>
    </lineage>
</organism>
<reference evidence="1" key="1">
    <citation type="submission" date="2020-02" db="EMBL/GenBank/DDBJ databases">
        <authorList>
            <person name="Meier V. D."/>
        </authorList>
    </citation>
    <scope>NUCLEOTIDE SEQUENCE</scope>
    <source>
        <strain evidence="1">AVDCRST_MAG30</strain>
    </source>
</reference>
<dbReference type="EMBL" id="CADCVS010000113">
    <property type="protein sequence ID" value="CAA9479089.1"/>
    <property type="molecule type" value="Genomic_DNA"/>
</dbReference>
<protein>
    <submittedName>
        <fullName evidence="1">Uncharacterized protein</fullName>
    </submittedName>
</protein>
<accession>A0A6J4RPQ9</accession>
<dbReference type="AlphaFoldDB" id="A0A6J4RPQ9"/>